<evidence type="ECO:0000256" key="3">
    <source>
        <dbReference type="ARBA" id="ARBA00023012"/>
    </source>
</evidence>
<sequence>MKEQKIRILLVEDEEKILQVLEAYLNKEGYEVIKATDGLKALEIFKTEEIHLLILDLMLPKLSGEEVCRQIREFSVVPIIMVTAKTEEDDTLEGLAIGADDYVTKPFSPREVVGRVKALLRRSYRDYQPVAQLLQFNNGELEIDADRVEVKVRGESVNLTPNEFKLLMVLLSHPGQVFSREQLVERAFGFDYDGFDRTIDTHIKNIRQKIERDPKSPVYIQTVYGMGYKFGGIR</sequence>
<dbReference type="GO" id="GO:0000976">
    <property type="term" value="F:transcription cis-regulatory region binding"/>
    <property type="evidence" value="ECO:0007669"/>
    <property type="project" value="TreeGrafter"/>
</dbReference>
<evidence type="ECO:0000259" key="11">
    <source>
        <dbReference type="PROSITE" id="PS51755"/>
    </source>
</evidence>
<evidence type="ECO:0000256" key="4">
    <source>
        <dbReference type="ARBA" id="ARBA00023015"/>
    </source>
</evidence>
<dbReference type="Gene3D" id="1.10.10.10">
    <property type="entry name" value="Winged helix-like DNA-binding domain superfamily/Winged helix DNA-binding domain"/>
    <property type="match status" value="1"/>
</dbReference>
<feature type="modified residue" description="4-aspartylphosphate" evidence="8">
    <location>
        <position position="56"/>
    </location>
</feature>
<dbReference type="CDD" id="cd17574">
    <property type="entry name" value="REC_OmpR"/>
    <property type="match status" value="1"/>
</dbReference>
<dbReference type="CDD" id="cd00383">
    <property type="entry name" value="trans_reg_C"/>
    <property type="match status" value="1"/>
</dbReference>
<accession>A0A1M6D6V1</accession>
<evidence type="ECO:0000256" key="8">
    <source>
        <dbReference type="PROSITE-ProRule" id="PRU00169"/>
    </source>
</evidence>
<dbReference type="GO" id="GO:0005829">
    <property type="term" value="C:cytosol"/>
    <property type="evidence" value="ECO:0007669"/>
    <property type="project" value="TreeGrafter"/>
</dbReference>
<dbReference type="InterPro" id="IPR001789">
    <property type="entry name" value="Sig_transdc_resp-reg_receiver"/>
</dbReference>
<keyword evidence="3" id="KW-0902">Two-component regulatory system</keyword>
<dbReference type="FunFam" id="1.10.10.10:FF:000018">
    <property type="entry name" value="DNA-binding response regulator ResD"/>
    <property type="match status" value="1"/>
</dbReference>
<comment type="function">
    <text evidence="7">May play the central regulatory role in sporulation. It may be an element of the effector pathway responsible for the activation of sporulation genes in response to nutritional stress. Spo0A may act in concert with spo0H (a sigma factor) to control the expression of some genes that are critical to the sporulation process.</text>
</comment>
<dbReference type="Proteomes" id="UP000184536">
    <property type="component" value="Unassembled WGS sequence"/>
</dbReference>
<dbReference type="RefSeq" id="WP_110939692.1">
    <property type="nucleotide sequence ID" value="NZ_FQZV01000005.1"/>
</dbReference>
<dbReference type="SMART" id="SM00862">
    <property type="entry name" value="Trans_reg_C"/>
    <property type="match status" value="1"/>
</dbReference>
<dbReference type="PROSITE" id="PS51755">
    <property type="entry name" value="OMPR_PHOB"/>
    <property type="match status" value="1"/>
</dbReference>
<evidence type="ECO:0000313" key="13">
    <source>
        <dbReference type="Proteomes" id="UP000184536"/>
    </source>
</evidence>
<feature type="domain" description="Response regulatory" evidence="10">
    <location>
        <begin position="7"/>
        <end position="120"/>
    </location>
</feature>
<evidence type="ECO:0000256" key="7">
    <source>
        <dbReference type="ARBA" id="ARBA00024867"/>
    </source>
</evidence>
<organism evidence="12 13">
    <name type="scientific">Geosporobacter subterraneus DSM 17957</name>
    <dbReference type="NCBI Taxonomy" id="1121919"/>
    <lineage>
        <taxon>Bacteria</taxon>
        <taxon>Bacillati</taxon>
        <taxon>Bacillota</taxon>
        <taxon>Clostridia</taxon>
        <taxon>Peptostreptococcales</taxon>
        <taxon>Thermotaleaceae</taxon>
        <taxon>Geosporobacter</taxon>
    </lineage>
</organism>
<keyword evidence="4" id="KW-0805">Transcription regulation</keyword>
<dbReference type="SUPFAM" id="SSF52172">
    <property type="entry name" value="CheY-like"/>
    <property type="match status" value="1"/>
</dbReference>
<reference evidence="13" key="1">
    <citation type="submission" date="2016-11" db="EMBL/GenBank/DDBJ databases">
        <authorList>
            <person name="Varghese N."/>
            <person name="Submissions S."/>
        </authorList>
    </citation>
    <scope>NUCLEOTIDE SEQUENCE [LARGE SCALE GENOMIC DNA]</scope>
    <source>
        <strain evidence="13">DSM 17957</strain>
    </source>
</reference>
<evidence type="ECO:0000256" key="5">
    <source>
        <dbReference type="ARBA" id="ARBA00023125"/>
    </source>
</evidence>
<dbReference type="SUPFAM" id="SSF46894">
    <property type="entry name" value="C-terminal effector domain of the bipartite response regulators"/>
    <property type="match status" value="1"/>
</dbReference>
<keyword evidence="6" id="KW-0804">Transcription</keyword>
<dbReference type="GO" id="GO:0000156">
    <property type="term" value="F:phosphorelay response regulator activity"/>
    <property type="evidence" value="ECO:0007669"/>
    <property type="project" value="TreeGrafter"/>
</dbReference>
<protein>
    <recommendedName>
        <fullName evidence="1">Stage 0 sporulation protein A homolog</fullName>
    </recommendedName>
</protein>
<proteinExistence type="predicted"/>
<dbReference type="InterPro" id="IPR016032">
    <property type="entry name" value="Sig_transdc_resp-reg_C-effctor"/>
</dbReference>
<dbReference type="InterPro" id="IPR001867">
    <property type="entry name" value="OmpR/PhoB-type_DNA-bd"/>
</dbReference>
<dbReference type="EMBL" id="FQZV01000005">
    <property type="protein sequence ID" value="SHI68894.1"/>
    <property type="molecule type" value="Genomic_DNA"/>
</dbReference>
<gene>
    <name evidence="12" type="ORF">SAMN02745975_00398</name>
</gene>
<dbReference type="AlphaFoldDB" id="A0A1M6D6V1"/>
<dbReference type="Pfam" id="PF00072">
    <property type="entry name" value="Response_reg"/>
    <property type="match status" value="1"/>
</dbReference>
<keyword evidence="2 8" id="KW-0597">Phosphoprotein</keyword>
<evidence type="ECO:0000256" key="9">
    <source>
        <dbReference type="PROSITE-ProRule" id="PRU01091"/>
    </source>
</evidence>
<name>A0A1M6D6V1_9FIRM</name>
<feature type="domain" description="OmpR/PhoB-type" evidence="11">
    <location>
        <begin position="131"/>
        <end position="232"/>
    </location>
</feature>
<dbReference type="STRING" id="1121919.SAMN02745975_00398"/>
<dbReference type="GO" id="GO:0006355">
    <property type="term" value="P:regulation of DNA-templated transcription"/>
    <property type="evidence" value="ECO:0007669"/>
    <property type="project" value="InterPro"/>
</dbReference>
<dbReference type="GO" id="GO:0032993">
    <property type="term" value="C:protein-DNA complex"/>
    <property type="evidence" value="ECO:0007669"/>
    <property type="project" value="TreeGrafter"/>
</dbReference>
<evidence type="ECO:0000259" key="10">
    <source>
        <dbReference type="PROSITE" id="PS50110"/>
    </source>
</evidence>
<dbReference type="InterPro" id="IPR011006">
    <property type="entry name" value="CheY-like_superfamily"/>
</dbReference>
<dbReference type="Gene3D" id="6.10.250.690">
    <property type="match status" value="1"/>
</dbReference>
<evidence type="ECO:0000256" key="2">
    <source>
        <dbReference type="ARBA" id="ARBA00022553"/>
    </source>
</evidence>
<dbReference type="InterPro" id="IPR036388">
    <property type="entry name" value="WH-like_DNA-bd_sf"/>
</dbReference>
<dbReference type="PANTHER" id="PTHR48111">
    <property type="entry name" value="REGULATOR OF RPOS"/>
    <property type="match status" value="1"/>
</dbReference>
<evidence type="ECO:0000313" key="12">
    <source>
        <dbReference type="EMBL" id="SHI68894.1"/>
    </source>
</evidence>
<dbReference type="OrthoDB" id="9802426at2"/>
<dbReference type="Gene3D" id="3.40.50.2300">
    <property type="match status" value="1"/>
</dbReference>
<keyword evidence="13" id="KW-1185">Reference proteome</keyword>
<dbReference type="Pfam" id="PF00486">
    <property type="entry name" value="Trans_reg_C"/>
    <property type="match status" value="1"/>
</dbReference>
<evidence type="ECO:0000256" key="1">
    <source>
        <dbReference type="ARBA" id="ARBA00018672"/>
    </source>
</evidence>
<keyword evidence="5 9" id="KW-0238">DNA-binding</keyword>
<evidence type="ECO:0000256" key="6">
    <source>
        <dbReference type="ARBA" id="ARBA00023163"/>
    </source>
</evidence>
<dbReference type="SMART" id="SM00448">
    <property type="entry name" value="REC"/>
    <property type="match status" value="1"/>
</dbReference>
<feature type="DNA-binding region" description="OmpR/PhoB-type" evidence="9">
    <location>
        <begin position="131"/>
        <end position="232"/>
    </location>
</feature>
<dbReference type="PANTHER" id="PTHR48111:SF73">
    <property type="entry name" value="ALKALINE PHOSPHATASE SYNTHESIS TRANSCRIPTIONAL REGULATORY PROTEIN PHOP"/>
    <property type="match status" value="1"/>
</dbReference>
<dbReference type="InterPro" id="IPR039420">
    <property type="entry name" value="WalR-like"/>
</dbReference>
<dbReference type="FunFam" id="3.40.50.2300:FF:000001">
    <property type="entry name" value="DNA-binding response regulator PhoB"/>
    <property type="match status" value="1"/>
</dbReference>
<dbReference type="PROSITE" id="PS50110">
    <property type="entry name" value="RESPONSE_REGULATORY"/>
    <property type="match status" value="1"/>
</dbReference>